<keyword evidence="1" id="KW-0175">Coiled coil</keyword>
<feature type="compositionally biased region" description="Basic residues" evidence="2">
    <location>
        <begin position="160"/>
        <end position="172"/>
    </location>
</feature>
<evidence type="ECO:0000313" key="4">
    <source>
        <dbReference type="Proteomes" id="UP001470230"/>
    </source>
</evidence>
<evidence type="ECO:0008006" key="5">
    <source>
        <dbReference type="Google" id="ProtNLM"/>
    </source>
</evidence>
<feature type="compositionally biased region" description="Polar residues" evidence="2">
    <location>
        <begin position="1"/>
        <end position="11"/>
    </location>
</feature>
<evidence type="ECO:0000256" key="1">
    <source>
        <dbReference type="SAM" id="Coils"/>
    </source>
</evidence>
<feature type="compositionally biased region" description="Acidic residues" evidence="2">
    <location>
        <begin position="47"/>
        <end position="65"/>
    </location>
</feature>
<evidence type="ECO:0000313" key="3">
    <source>
        <dbReference type="EMBL" id="KAK8842871.1"/>
    </source>
</evidence>
<dbReference type="PANTHER" id="PTHR47026">
    <property type="entry name" value="PIGMENTOSA GTPASE REGULATOR-LIKE PROTEIN, PUTATIVE-RELATED"/>
    <property type="match status" value="1"/>
</dbReference>
<proteinExistence type="predicted"/>
<gene>
    <name evidence="3" type="ORF">M9Y10_025737</name>
</gene>
<name>A0ABR2HAH8_9EUKA</name>
<feature type="region of interest" description="Disordered" evidence="2">
    <location>
        <begin position="454"/>
        <end position="478"/>
    </location>
</feature>
<accession>A0ABR2HAH8</accession>
<sequence length="478" mass="55347">MSNQGDENPNDTNDHEEEADDEGENEEEKQKLDDTVNNQVSALIGGDNEENGNNEEDGDNEENGGNEENRGFSSASELPTDVIADEEEKKNQESAAYKDALEEELQNPNYSDHSSGNTPRNLLLTNAMSQTEDTFRITQPPPKEEQIFAKTQPIPSTRPRTSRSARHSRTRRSNCNPDDVSALSTKLLNGEKVQCDDPDLMGASITELEEQRDDLINSGKYMESVKYQNAIDNGKSQYLDLIKKQVSQETLEDINFRKNETQEKYNTMLKDMKDHEVILEDRYNKSLQNLKNRQEREITELEEEYSSEEKRRQYNRSSQRLRILRTQQALLIRTKRFDEALQVSKIADNLAQKETQQNHARMIADFNQAKAIIEAKHAEEYNTFIKKYEDRRKELNSRKEQESRPYENRMTTLRVEEEIAKEPEKIWAKKRNEQNELTARQLRKTSITVKPDVKEFNTLPLPPLPESSRKSAKSNKPK</sequence>
<feature type="coiled-coil region" evidence="1">
    <location>
        <begin position="284"/>
        <end position="311"/>
    </location>
</feature>
<organism evidence="3 4">
    <name type="scientific">Tritrichomonas musculus</name>
    <dbReference type="NCBI Taxonomy" id="1915356"/>
    <lineage>
        <taxon>Eukaryota</taxon>
        <taxon>Metamonada</taxon>
        <taxon>Parabasalia</taxon>
        <taxon>Tritrichomonadida</taxon>
        <taxon>Tritrichomonadidae</taxon>
        <taxon>Tritrichomonas</taxon>
    </lineage>
</organism>
<feature type="region of interest" description="Disordered" evidence="2">
    <location>
        <begin position="137"/>
        <end position="180"/>
    </location>
</feature>
<feature type="region of interest" description="Disordered" evidence="2">
    <location>
        <begin position="1"/>
        <end position="99"/>
    </location>
</feature>
<feature type="compositionally biased region" description="Acidic residues" evidence="2">
    <location>
        <begin position="14"/>
        <end position="27"/>
    </location>
</feature>
<evidence type="ECO:0000256" key="2">
    <source>
        <dbReference type="SAM" id="MobiDB-lite"/>
    </source>
</evidence>
<keyword evidence="4" id="KW-1185">Reference proteome</keyword>
<protein>
    <recommendedName>
        <fullName evidence="5">DUF4201 domain-containing protein</fullName>
    </recommendedName>
</protein>
<comment type="caution">
    <text evidence="3">The sequence shown here is derived from an EMBL/GenBank/DDBJ whole genome shotgun (WGS) entry which is preliminary data.</text>
</comment>
<dbReference type="EMBL" id="JAPFFF010000037">
    <property type="protein sequence ID" value="KAK8842871.1"/>
    <property type="molecule type" value="Genomic_DNA"/>
</dbReference>
<dbReference type="PANTHER" id="PTHR47026:SF2">
    <property type="entry name" value="FLAGELLAR ASSOCIATED PROTEIN"/>
    <property type="match status" value="1"/>
</dbReference>
<reference evidence="3 4" key="1">
    <citation type="submission" date="2024-04" db="EMBL/GenBank/DDBJ databases">
        <title>Tritrichomonas musculus Genome.</title>
        <authorList>
            <person name="Alves-Ferreira E."/>
            <person name="Grigg M."/>
            <person name="Lorenzi H."/>
            <person name="Galac M."/>
        </authorList>
    </citation>
    <scope>NUCLEOTIDE SEQUENCE [LARGE SCALE GENOMIC DNA]</scope>
    <source>
        <strain evidence="3 4">EAF2021</strain>
    </source>
</reference>
<dbReference type="Proteomes" id="UP001470230">
    <property type="component" value="Unassembled WGS sequence"/>
</dbReference>